<accession>A0A6I4USE0</accession>
<dbReference type="OrthoDB" id="7406594at2"/>
<evidence type="ECO:0008006" key="4">
    <source>
        <dbReference type="Google" id="ProtNLM"/>
    </source>
</evidence>
<keyword evidence="3" id="KW-1185">Reference proteome</keyword>
<organism evidence="2 3">
    <name type="scientific">Croceibacterium soli</name>
    <dbReference type="NCBI Taxonomy" id="1739690"/>
    <lineage>
        <taxon>Bacteria</taxon>
        <taxon>Pseudomonadati</taxon>
        <taxon>Pseudomonadota</taxon>
        <taxon>Alphaproteobacteria</taxon>
        <taxon>Sphingomonadales</taxon>
        <taxon>Erythrobacteraceae</taxon>
        <taxon>Croceibacterium</taxon>
    </lineage>
</organism>
<evidence type="ECO:0000313" key="3">
    <source>
        <dbReference type="Proteomes" id="UP000469159"/>
    </source>
</evidence>
<protein>
    <recommendedName>
        <fullName evidence="4">Lipoprotein</fullName>
    </recommendedName>
</protein>
<dbReference type="PROSITE" id="PS51257">
    <property type="entry name" value="PROKAR_LIPOPROTEIN"/>
    <property type="match status" value="1"/>
</dbReference>
<dbReference type="AlphaFoldDB" id="A0A6I4USE0"/>
<gene>
    <name evidence="2" type="ORF">GRI75_00310</name>
</gene>
<name>A0A6I4USE0_9SPHN</name>
<comment type="caution">
    <text evidence="2">The sequence shown here is derived from an EMBL/GenBank/DDBJ whole genome shotgun (WGS) entry which is preliminary data.</text>
</comment>
<dbReference type="EMBL" id="WTYK01000001">
    <property type="protein sequence ID" value="MXP40085.1"/>
    <property type="molecule type" value="Genomic_DNA"/>
</dbReference>
<dbReference type="RefSeq" id="WP_160744957.1">
    <property type="nucleotide sequence ID" value="NZ_WTYK01000001.1"/>
</dbReference>
<proteinExistence type="predicted"/>
<keyword evidence="1" id="KW-0732">Signal</keyword>
<reference evidence="2 3" key="1">
    <citation type="submission" date="2019-12" db="EMBL/GenBank/DDBJ databases">
        <title>Genomic-based taxomic classification of the family Erythrobacteraceae.</title>
        <authorList>
            <person name="Xu L."/>
        </authorList>
    </citation>
    <scope>NUCLEOTIDE SEQUENCE [LARGE SCALE GENOMIC DNA]</scope>
    <source>
        <strain evidence="2 3">MCCC 1K02066</strain>
    </source>
</reference>
<feature type="chain" id="PRO_5026100170" description="Lipoprotein" evidence="1">
    <location>
        <begin position="27"/>
        <end position="288"/>
    </location>
</feature>
<evidence type="ECO:0000256" key="1">
    <source>
        <dbReference type="SAM" id="SignalP"/>
    </source>
</evidence>
<evidence type="ECO:0000313" key="2">
    <source>
        <dbReference type="EMBL" id="MXP40085.1"/>
    </source>
</evidence>
<dbReference type="Proteomes" id="UP000469159">
    <property type="component" value="Unassembled WGS sequence"/>
</dbReference>
<sequence length="288" mass="30515">MNLHTRPRPSMWLRALALPVALSACATPGEAQVAAPAAAVQPLTYADLAGLAEPAAIIARVTVKDQANVPPERAPGLAPGHARLYVEAQTERVLKGPAALGESLRYLVDLPLDAKGKPPKLKKQSLLVFANPVPGRPSELQLIEPDAQLSVDEATEARLRGVIAELVAPGAPPRVTGVRDVLSVAGNLSGESETQMFVDTVSGNPVALTVVRRPGMDPQWGVSWTEIVDQAAQAPAPGTLEWYRLACSLPPALPASAYLQADAAGRSRAETDYRFVLEQLGPCERTRD</sequence>
<feature type="signal peptide" evidence="1">
    <location>
        <begin position="1"/>
        <end position="26"/>
    </location>
</feature>